<evidence type="ECO:0000313" key="12">
    <source>
        <dbReference type="EMBL" id="PTQ47378.1"/>
    </source>
</evidence>
<dbReference type="SUPFAM" id="SSF56300">
    <property type="entry name" value="Metallo-dependent phosphatases"/>
    <property type="match status" value="1"/>
</dbReference>
<evidence type="ECO:0000259" key="11">
    <source>
        <dbReference type="Pfam" id="PF16656"/>
    </source>
</evidence>
<organism evidence="12 13">
    <name type="scientific">Marchantia polymorpha</name>
    <name type="common">Common liverwort</name>
    <name type="synonym">Marchantia aquatica</name>
    <dbReference type="NCBI Taxonomy" id="3197"/>
    <lineage>
        <taxon>Eukaryota</taxon>
        <taxon>Viridiplantae</taxon>
        <taxon>Streptophyta</taxon>
        <taxon>Embryophyta</taxon>
        <taxon>Marchantiophyta</taxon>
        <taxon>Marchantiopsida</taxon>
        <taxon>Marchantiidae</taxon>
        <taxon>Marchantiales</taxon>
        <taxon>Marchantiaceae</taxon>
        <taxon>Marchantia</taxon>
    </lineage>
</organism>
<dbReference type="InterPro" id="IPR039331">
    <property type="entry name" value="PAPs-like"/>
</dbReference>
<dbReference type="OMA" id="FASAQHY"/>
<keyword evidence="13" id="KW-1185">Reference proteome</keyword>
<dbReference type="OrthoDB" id="45007at2759"/>
<accession>A0A2R6XMN7</accession>
<reference evidence="13" key="1">
    <citation type="journal article" date="2017" name="Cell">
        <title>Insights into land plant evolution garnered from the Marchantia polymorpha genome.</title>
        <authorList>
            <person name="Bowman J.L."/>
            <person name="Kohchi T."/>
            <person name="Yamato K.T."/>
            <person name="Jenkins J."/>
            <person name="Shu S."/>
            <person name="Ishizaki K."/>
            <person name="Yamaoka S."/>
            <person name="Nishihama R."/>
            <person name="Nakamura Y."/>
            <person name="Berger F."/>
            <person name="Adam C."/>
            <person name="Aki S.S."/>
            <person name="Althoff F."/>
            <person name="Araki T."/>
            <person name="Arteaga-Vazquez M.A."/>
            <person name="Balasubrmanian S."/>
            <person name="Barry K."/>
            <person name="Bauer D."/>
            <person name="Boehm C.R."/>
            <person name="Briginshaw L."/>
            <person name="Caballero-Perez J."/>
            <person name="Catarino B."/>
            <person name="Chen F."/>
            <person name="Chiyoda S."/>
            <person name="Chovatia M."/>
            <person name="Davies K.M."/>
            <person name="Delmans M."/>
            <person name="Demura T."/>
            <person name="Dierschke T."/>
            <person name="Dolan L."/>
            <person name="Dorantes-Acosta A.E."/>
            <person name="Eklund D.M."/>
            <person name="Florent S.N."/>
            <person name="Flores-Sandoval E."/>
            <person name="Fujiyama A."/>
            <person name="Fukuzawa H."/>
            <person name="Galik B."/>
            <person name="Grimanelli D."/>
            <person name="Grimwood J."/>
            <person name="Grossniklaus U."/>
            <person name="Hamada T."/>
            <person name="Haseloff J."/>
            <person name="Hetherington A.J."/>
            <person name="Higo A."/>
            <person name="Hirakawa Y."/>
            <person name="Hundley H.N."/>
            <person name="Ikeda Y."/>
            <person name="Inoue K."/>
            <person name="Inoue S.I."/>
            <person name="Ishida S."/>
            <person name="Jia Q."/>
            <person name="Kakita M."/>
            <person name="Kanazawa T."/>
            <person name="Kawai Y."/>
            <person name="Kawashima T."/>
            <person name="Kennedy M."/>
            <person name="Kinose K."/>
            <person name="Kinoshita T."/>
            <person name="Kohara Y."/>
            <person name="Koide E."/>
            <person name="Komatsu K."/>
            <person name="Kopischke S."/>
            <person name="Kubo M."/>
            <person name="Kyozuka J."/>
            <person name="Lagercrantz U."/>
            <person name="Lin S.S."/>
            <person name="Lindquist E."/>
            <person name="Lipzen A.M."/>
            <person name="Lu C.W."/>
            <person name="De Luna E."/>
            <person name="Martienssen R.A."/>
            <person name="Minamino N."/>
            <person name="Mizutani M."/>
            <person name="Mizutani M."/>
            <person name="Mochizuki N."/>
            <person name="Monte I."/>
            <person name="Mosher R."/>
            <person name="Nagasaki H."/>
            <person name="Nakagami H."/>
            <person name="Naramoto S."/>
            <person name="Nishitani K."/>
            <person name="Ohtani M."/>
            <person name="Okamoto T."/>
            <person name="Okumura M."/>
            <person name="Phillips J."/>
            <person name="Pollak B."/>
            <person name="Reinders A."/>
            <person name="Rovekamp M."/>
            <person name="Sano R."/>
            <person name="Sawa S."/>
            <person name="Schmid M.W."/>
            <person name="Shirakawa M."/>
            <person name="Solano R."/>
            <person name="Spunde A."/>
            <person name="Suetsugu N."/>
            <person name="Sugano S."/>
            <person name="Sugiyama A."/>
            <person name="Sun R."/>
            <person name="Suzuki Y."/>
            <person name="Takenaka M."/>
            <person name="Takezawa D."/>
            <person name="Tomogane H."/>
            <person name="Tsuzuki M."/>
            <person name="Ueda T."/>
            <person name="Umeda M."/>
            <person name="Ward J.M."/>
            <person name="Watanabe Y."/>
            <person name="Yazaki K."/>
            <person name="Yokoyama R."/>
            <person name="Yoshitake Y."/>
            <person name="Yotsui I."/>
            <person name="Zachgo S."/>
            <person name="Schmutz J."/>
        </authorList>
    </citation>
    <scope>NUCLEOTIDE SEQUENCE [LARGE SCALE GENOMIC DNA]</scope>
    <source>
        <strain evidence="13">Tak-1</strain>
    </source>
</reference>
<evidence type="ECO:0000256" key="7">
    <source>
        <dbReference type="ARBA" id="ARBA00023180"/>
    </source>
</evidence>
<dbReference type="GO" id="GO:0003993">
    <property type="term" value="F:acid phosphatase activity"/>
    <property type="evidence" value="ECO:0000318"/>
    <property type="project" value="GO_Central"/>
</dbReference>
<dbReference type="AlphaFoldDB" id="A0A2R6XMN7"/>
<dbReference type="EMBL" id="KZ772680">
    <property type="protein sequence ID" value="PTQ47378.1"/>
    <property type="molecule type" value="Genomic_DNA"/>
</dbReference>
<keyword evidence="3" id="KW-0732">Signal</keyword>
<dbReference type="InterPro" id="IPR041792">
    <property type="entry name" value="MPP_PAP"/>
</dbReference>
<dbReference type="Proteomes" id="UP000244005">
    <property type="component" value="Unassembled WGS sequence"/>
</dbReference>
<sequence length="482" mass="54805">MLWMVQSIIVLSLFRIHKFTNVSALYVWVQKMNTCLGITLLVVLCCTSWSSAGTTSRYMRRLEEGVDLPENSTYFKIPKGYNAPQQVHIHQGDFEGKAIIISWITPDEAGDSKVLYGKAPGSKYTTSVTGEASTYSFYTYKSGYIHKAVISGLEFRTRYYYTLGTGDAAREFTFVTPPESKLETPYAFGVIGDLGQTMDSVSTLQHYMKSFGQTVLYVGDLSYADAYPFDNNVRWDTWGRLVEPSTAYQPWIWTAGNHELDYLPEVGETIPFQPYIHRYHVPFEASGSTSPLWYSIKRGPATIIVLSSYSAYGKYTPQYQWFLQTLEAVDRSVTPWLIILVHSPWYNSNSYHYYEGETMRVIFEPFVVKYKVDIVFSGHVHAYERTYPVSNVEYNIVNGLCTPKNDNSAPVYVVIGDGGNVEGLSGTFTDPQPAYSAFREASFGHGLLEIQNHTHAYFTWHRNQDGERVSADSAMFLNKYWT</sequence>
<evidence type="ECO:0000256" key="5">
    <source>
        <dbReference type="ARBA" id="ARBA00022833"/>
    </source>
</evidence>
<dbReference type="CDD" id="cd00839">
    <property type="entry name" value="MPP_PAPs"/>
    <property type="match status" value="1"/>
</dbReference>
<dbReference type="FunFam" id="3.60.21.10:FF:000034">
    <property type="entry name" value="Fe(3+)-Zn(2+) purple acid phosphatase"/>
    <property type="match status" value="1"/>
</dbReference>
<dbReference type="FunFam" id="2.60.40.380:FF:000001">
    <property type="entry name" value="Fe(3+)-Zn(2+) purple acid phosphatase"/>
    <property type="match status" value="1"/>
</dbReference>
<dbReference type="Pfam" id="PF16656">
    <property type="entry name" value="Pur_ac_phosph_N"/>
    <property type="match status" value="1"/>
</dbReference>
<comment type="catalytic activity">
    <reaction evidence="8">
        <text>a phosphate monoester + H2O = an alcohol + phosphate</text>
        <dbReference type="Rhea" id="RHEA:15017"/>
        <dbReference type="ChEBI" id="CHEBI:15377"/>
        <dbReference type="ChEBI" id="CHEBI:30879"/>
        <dbReference type="ChEBI" id="CHEBI:43474"/>
        <dbReference type="ChEBI" id="CHEBI:67140"/>
        <dbReference type="EC" id="3.1.3.2"/>
    </reaction>
</comment>
<dbReference type="Gene3D" id="3.60.21.10">
    <property type="match status" value="1"/>
</dbReference>
<dbReference type="Pfam" id="PF00149">
    <property type="entry name" value="Metallophos"/>
    <property type="match status" value="1"/>
</dbReference>
<feature type="domain" description="Purple acid phosphatase N-terminal" evidence="11">
    <location>
        <begin position="84"/>
        <end position="176"/>
    </location>
</feature>
<dbReference type="InterPro" id="IPR015914">
    <property type="entry name" value="PAPs_N"/>
</dbReference>
<proteinExistence type="inferred from homology"/>
<feature type="domain" description="Calcineurin-like phosphoesterase" evidence="9">
    <location>
        <begin position="188"/>
        <end position="383"/>
    </location>
</feature>
<protein>
    <recommendedName>
        <fullName evidence="8">Purple acid phosphatase</fullName>
        <ecNumber evidence="8">3.1.3.2</ecNumber>
    </recommendedName>
</protein>
<dbReference type="Gene3D" id="2.60.40.380">
    <property type="entry name" value="Purple acid phosphatase-like, N-terminal"/>
    <property type="match status" value="1"/>
</dbReference>
<dbReference type="InterPro" id="IPR025733">
    <property type="entry name" value="PAPs_C"/>
</dbReference>
<dbReference type="PANTHER" id="PTHR22953:SF86">
    <property type="entry name" value="PURPLE ACID PHOSPHATASE 10"/>
    <property type="match status" value="1"/>
</dbReference>
<name>A0A2R6XMN7_MARPO</name>
<evidence type="ECO:0000256" key="6">
    <source>
        <dbReference type="ARBA" id="ARBA00023004"/>
    </source>
</evidence>
<evidence type="ECO:0000256" key="3">
    <source>
        <dbReference type="ARBA" id="ARBA00022729"/>
    </source>
</evidence>
<dbReference type="Pfam" id="PF14008">
    <property type="entry name" value="Metallophos_C"/>
    <property type="match status" value="1"/>
</dbReference>
<dbReference type="InterPro" id="IPR029052">
    <property type="entry name" value="Metallo-depent_PP-like"/>
</dbReference>
<dbReference type="InterPro" id="IPR004843">
    <property type="entry name" value="Calcineurin-like_PHP"/>
</dbReference>
<dbReference type="SUPFAM" id="SSF49363">
    <property type="entry name" value="Purple acid phosphatase, N-terminal domain"/>
    <property type="match status" value="1"/>
</dbReference>
<gene>
    <name evidence="12" type="ORF">MARPO_0008s0143</name>
</gene>
<dbReference type="PANTHER" id="PTHR22953">
    <property type="entry name" value="ACID PHOSPHATASE RELATED"/>
    <property type="match status" value="1"/>
</dbReference>
<evidence type="ECO:0000259" key="9">
    <source>
        <dbReference type="Pfam" id="PF00149"/>
    </source>
</evidence>
<evidence type="ECO:0000256" key="2">
    <source>
        <dbReference type="ARBA" id="ARBA00022723"/>
    </source>
</evidence>
<feature type="domain" description="Purple acid phosphatase C-terminal" evidence="10">
    <location>
        <begin position="409"/>
        <end position="467"/>
    </location>
</feature>
<dbReference type="InterPro" id="IPR008963">
    <property type="entry name" value="Purple_acid_Pase-like_N"/>
</dbReference>
<keyword evidence="4 8" id="KW-0378">Hydrolase</keyword>
<evidence type="ECO:0000256" key="1">
    <source>
        <dbReference type="ARBA" id="ARBA00008723"/>
    </source>
</evidence>
<dbReference type="GO" id="GO:0046872">
    <property type="term" value="F:metal ion binding"/>
    <property type="evidence" value="ECO:0007669"/>
    <property type="project" value="UniProtKB-KW"/>
</dbReference>
<keyword evidence="2" id="KW-0479">Metal-binding</keyword>
<evidence type="ECO:0000259" key="10">
    <source>
        <dbReference type="Pfam" id="PF14008"/>
    </source>
</evidence>
<evidence type="ECO:0000256" key="8">
    <source>
        <dbReference type="RuleBase" id="RU361203"/>
    </source>
</evidence>
<keyword evidence="6" id="KW-0408">Iron</keyword>
<dbReference type="EC" id="3.1.3.2" evidence="8"/>
<evidence type="ECO:0000256" key="4">
    <source>
        <dbReference type="ARBA" id="ARBA00022801"/>
    </source>
</evidence>
<dbReference type="Gramene" id="Mp8g10790.1">
    <property type="protein sequence ID" value="Mp8g10790.1.cds"/>
    <property type="gene ID" value="Mp8g10790"/>
</dbReference>
<evidence type="ECO:0000313" key="13">
    <source>
        <dbReference type="Proteomes" id="UP000244005"/>
    </source>
</evidence>
<keyword evidence="5" id="KW-0862">Zinc</keyword>
<keyword evidence="7" id="KW-0325">Glycoprotein</keyword>
<comment type="similarity">
    <text evidence="1 8">Belongs to the metallophosphoesterase superfamily. Purple acid phosphatase family.</text>
</comment>